<proteinExistence type="predicted"/>
<evidence type="ECO:0000259" key="1">
    <source>
        <dbReference type="SMART" id="SM01037"/>
    </source>
</evidence>
<feature type="domain" description="Bet v I/Major latex protein" evidence="1">
    <location>
        <begin position="25"/>
        <end position="154"/>
    </location>
</feature>
<dbReference type="Proteomes" id="UP001652660">
    <property type="component" value="Chromosome 11e"/>
</dbReference>
<dbReference type="RefSeq" id="XP_071928263.1">
    <property type="nucleotide sequence ID" value="XM_072072162.1"/>
</dbReference>
<protein>
    <submittedName>
        <fullName evidence="3">MLP-like protein 34</fullName>
    </submittedName>
</protein>
<dbReference type="InterPro" id="IPR023393">
    <property type="entry name" value="START-like_dom_sf"/>
</dbReference>
<dbReference type="SMART" id="SM01037">
    <property type="entry name" value="Bet_v_1"/>
    <property type="match status" value="1"/>
</dbReference>
<organism evidence="2 3">
    <name type="scientific">Coffea arabica</name>
    <name type="common">Arabian coffee</name>
    <dbReference type="NCBI Taxonomy" id="13443"/>
    <lineage>
        <taxon>Eukaryota</taxon>
        <taxon>Viridiplantae</taxon>
        <taxon>Streptophyta</taxon>
        <taxon>Embryophyta</taxon>
        <taxon>Tracheophyta</taxon>
        <taxon>Spermatophyta</taxon>
        <taxon>Magnoliopsida</taxon>
        <taxon>eudicotyledons</taxon>
        <taxon>Gunneridae</taxon>
        <taxon>Pentapetalae</taxon>
        <taxon>asterids</taxon>
        <taxon>lamiids</taxon>
        <taxon>Gentianales</taxon>
        <taxon>Rubiaceae</taxon>
        <taxon>Ixoroideae</taxon>
        <taxon>Gardenieae complex</taxon>
        <taxon>Bertiereae - Coffeeae clade</taxon>
        <taxon>Coffeeae</taxon>
        <taxon>Coffea</taxon>
    </lineage>
</organism>
<dbReference type="InterPro" id="IPR000916">
    <property type="entry name" value="Bet_v_I/MLP"/>
</dbReference>
<dbReference type="Pfam" id="PF00407">
    <property type="entry name" value="Bet_v_1"/>
    <property type="match status" value="2"/>
</dbReference>
<name>A0ABM4W903_COFAR</name>
<evidence type="ECO:0000313" key="2">
    <source>
        <dbReference type="Proteomes" id="UP001652660"/>
    </source>
</evidence>
<dbReference type="InterPro" id="IPR051761">
    <property type="entry name" value="MLP-like_ligand-binding"/>
</dbReference>
<sequence>MQTVEAVDKKNQWITYDLSEENLMKMYITLKITLQVTSNDEKSFLKWTCLYETRDTDVPAPDALKGFASEITSLIDAHWYSHTVDFNVCLFDQSVRKMHKTLKITFQIIPKHGKNFLKWTYIYEKMNADVPPPDALKGFASEITSIVDARYLEMNNKSHGVQA</sequence>
<reference evidence="3" key="1">
    <citation type="submission" date="2025-08" db="UniProtKB">
        <authorList>
            <consortium name="RefSeq"/>
        </authorList>
    </citation>
    <scope>IDENTIFICATION</scope>
    <source>
        <tissue evidence="3">Leaves</tissue>
    </source>
</reference>
<dbReference type="Gene3D" id="3.30.530.20">
    <property type="match status" value="2"/>
</dbReference>
<keyword evidence="2" id="KW-1185">Reference proteome</keyword>
<dbReference type="SUPFAM" id="SSF55961">
    <property type="entry name" value="Bet v1-like"/>
    <property type="match status" value="2"/>
</dbReference>
<dbReference type="GeneID" id="113718556"/>
<gene>
    <name evidence="3" type="primary">LOC113718556</name>
</gene>
<evidence type="ECO:0000313" key="3">
    <source>
        <dbReference type="RefSeq" id="XP_071928263.1"/>
    </source>
</evidence>
<accession>A0ABM4W903</accession>
<dbReference type="PANTHER" id="PTHR31907">
    <property type="entry name" value="MLP-LIKE PROTEIN 423"/>
    <property type="match status" value="1"/>
</dbReference>